<dbReference type="Gene3D" id="1.10.357.10">
    <property type="entry name" value="Tetracycline Repressor, domain 2"/>
    <property type="match status" value="1"/>
</dbReference>
<proteinExistence type="predicted"/>
<dbReference type="PANTHER" id="PTHR30055">
    <property type="entry name" value="HTH-TYPE TRANSCRIPTIONAL REGULATOR RUTR"/>
    <property type="match status" value="1"/>
</dbReference>
<evidence type="ECO:0000313" key="6">
    <source>
        <dbReference type="EMBL" id="QDL94366.1"/>
    </source>
</evidence>
<keyword evidence="1" id="KW-0805">Transcription regulation</keyword>
<dbReference type="PROSITE" id="PS50977">
    <property type="entry name" value="HTH_TETR_2"/>
    <property type="match status" value="1"/>
</dbReference>
<keyword evidence="2 4" id="KW-0238">DNA-binding</keyword>
<reference evidence="6 7" key="1">
    <citation type="submission" date="2019-06" db="EMBL/GenBank/DDBJ databases">
        <title>Genome sequence of Rhodobacteraceae bacterium D4M1.</title>
        <authorList>
            <person name="Cao J."/>
        </authorList>
    </citation>
    <scope>NUCLEOTIDE SEQUENCE [LARGE SCALE GENOMIC DNA]</scope>
    <source>
        <strain evidence="6 7">D4M1</strain>
        <plasmid evidence="7">pd4m1b</plasmid>
    </source>
</reference>
<dbReference type="SUPFAM" id="SSF46689">
    <property type="entry name" value="Homeodomain-like"/>
    <property type="match status" value="1"/>
</dbReference>
<evidence type="ECO:0000313" key="7">
    <source>
        <dbReference type="Proteomes" id="UP000305888"/>
    </source>
</evidence>
<dbReference type="PANTHER" id="PTHR30055:SF234">
    <property type="entry name" value="HTH-TYPE TRANSCRIPTIONAL REGULATOR BETI"/>
    <property type="match status" value="1"/>
</dbReference>
<evidence type="ECO:0000256" key="2">
    <source>
        <dbReference type="ARBA" id="ARBA00023125"/>
    </source>
</evidence>
<sequence length="213" mass="22451">MSAPKSMAVAPKRRRGRERVEAILSAAAQIFAQKGYAGATMSEIARSSGTAVGSLYRFFPEKSALADALLSRYAERVDADLGALAARSAGLSAPELAAQWVALMTDLGEDRAVALALLDASRDAVDRRLHLRALMRGHVNAMLAARAPGLPAPRRAAAAALLLHISKAVPLAAREPAPLDRDLRAEAQNLLAAALERLEAATPADNLFTGFAH</sequence>
<geneLocation type="plasmid" evidence="7">
    <name>pd4m1b</name>
</geneLocation>
<dbReference type="EMBL" id="CP040820">
    <property type="protein sequence ID" value="QDL94366.1"/>
    <property type="molecule type" value="Genomic_DNA"/>
</dbReference>
<dbReference type="Proteomes" id="UP000305888">
    <property type="component" value="Plasmid pD4M1B"/>
</dbReference>
<organism evidence="6 7">
    <name type="scientific">Paroceanicella profunda</name>
    <dbReference type="NCBI Taxonomy" id="2579971"/>
    <lineage>
        <taxon>Bacteria</taxon>
        <taxon>Pseudomonadati</taxon>
        <taxon>Pseudomonadota</taxon>
        <taxon>Alphaproteobacteria</taxon>
        <taxon>Rhodobacterales</taxon>
        <taxon>Paracoccaceae</taxon>
        <taxon>Paroceanicella</taxon>
    </lineage>
</organism>
<keyword evidence="7" id="KW-1185">Reference proteome</keyword>
<dbReference type="Pfam" id="PF00440">
    <property type="entry name" value="TetR_N"/>
    <property type="match status" value="1"/>
</dbReference>
<dbReference type="InterPro" id="IPR001647">
    <property type="entry name" value="HTH_TetR"/>
</dbReference>
<keyword evidence="6" id="KW-0614">Plasmid</keyword>
<accession>A0A5B8FZM7</accession>
<dbReference type="InterPro" id="IPR009057">
    <property type="entry name" value="Homeodomain-like_sf"/>
</dbReference>
<dbReference type="GO" id="GO:0003700">
    <property type="term" value="F:DNA-binding transcription factor activity"/>
    <property type="evidence" value="ECO:0007669"/>
    <property type="project" value="TreeGrafter"/>
</dbReference>
<evidence type="ECO:0000256" key="3">
    <source>
        <dbReference type="ARBA" id="ARBA00023163"/>
    </source>
</evidence>
<dbReference type="OrthoDB" id="9808189at2"/>
<dbReference type="InterPro" id="IPR050109">
    <property type="entry name" value="HTH-type_TetR-like_transc_reg"/>
</dbReference>
<evidence type="ECO:0000259" key="5">
    <source>
        <dbReference type="PROSITE" id="PS50977"/>
    </source>
</evidence>
<evidence type="ECO:0000256" key="1">
    <source>
        <dbReference type="ARBA" id="ARBA00023015"/>
    </source>
</evidence>
<keyword evidence="3" id="KW-0804">Transcription</keyword>
<feature type="DNA-binding region" description="H-T-H motif" evidence="4">
    <location>
        <begin position="40"/>
        <end position="59"/>
    </location>
</feature>
<dbReference type="AlphaFoldDB" id="A0A5B8FZM7"/>
<dbReference type="PRINTS" id="PR00455">
    <property type="entry name" value="HTHTETR"/>
</dbReference>
<evidence type="ECO:0000256" key="4">
    <source>
        <dbReference type="PROSITE-ProRule" id="PRU00335"/>
    </source>
</evidence>
<feature type="domain" description="HTH tetR-type" evidence="5">
    <location>
        <begin position="17"/>
        <end position="77"/>
    </location>
</feature>
<dbReference type="KEGG" id="ppru:FDP22_21065"/>
<protein>
    <submittedName>
        <fullName evidence="6">TetR/AcrR family transcriptional regulator</fullName>
    </submittedName>
</protein>
<gene>
    <name evidence="6" type="ORF">FDP22_21065</name>
</gene>
<name>A0A5B8FZM7_9RHOB</name>
<dbReference type="GO" id="GO:0000976">
    <property type="term" value="F:transcription cis-regulatory region binding"/>
    <property type="evidence" value="ECO:0007669"/>
    <property type="project" value="TreeGrafter"/>
</dbReference>